<dbReference type="KEGG" id="spir:CWM47_37435"/>
<sequence length="861" mass="92391">MNRELNVSLTATLTNFEQGMVRATAQLAQLGRAAGQASEQLASRIDRGSSSALSSLTKLSGGVLSVTAAFSALKQGLQIASTFQRMDTAIKAVSTSTADYAQTQRFLQSASDRYGLSIEALSQSYVGFKANTNDTILKGAEAERIFLSVAKASAALQLSTEDTTGTLRAFGQMLSKGTVMSEELKGQVGERLFGAFQMAARAMSTTTQGLNKMLQSGEVLAVDLLPKLATELDKSFGDAALENVNTMAGGWTRATDQLKLFIAEFSKTSGIDLFFTKIGNGTADYLKGIREAVHSKDWLVFFGGYQDTSRRIGQLSDNATKKQEFAGMDPGKRQARIELLQDEIASLQKKLSERANTVFGGGKAEFTSDLSNAKNLLAELNRINGQMARDEHIKRDFTFYKAPTKSRLDIDDLKKKKDTLGKQIDDGNLNHEDVSKLQAEYDRLTRQIDGATASTKKHKAYVDSQSVSLTTNENILKRLTQRYKETGENGTQVALFKQLVDIDAWKASNKSIDLGDKSKTIETIGRVRDVLLKTVAPLQQVGGLFDRFNDVLKVNTLAGYNEEINKLQANITKLSEKGEVIPQSTLDELDKYIAKVSQINQKVSETMAAAEFNAEDKRKDTLPVNASFGGDNIGFKVLDDSAAKLPATLRKMKQDVADILKQTAVTVFTGMGEVIGGMLAGTSGIDQLPTMLLSALGGMLKQLGVIAIEAAIGLKSIKIAFETMNPAIALVAGIGLIALGTLIQSSTKGIGGNIKGYEKGGLFTNSAFINVAETSKARGGGGEWVTPVDKGASLIASQLMKSGAITTAHGYATDNPFTKPYAAMGGQSVVVQLDGQFKVAGPDLLLAINRAQRGQRTTGNG</sequence>
<feature type="coiled-coil region" evidence="1">
    <location>
        <begin position="337"/>
        <end position="383"/>
    </location>
</feature>
<name>A0A2K8ZB03_9BACT</name>
<protein>
    <recommendedName>
        <fullName evidence="2">Tape measure protein N-terminal domain-containing protein</fullName>
    </recommendedName>
</protein>
<proteinExistence type="predicted"/>
<accession>A0A2K8ZB03</accession>
<reference evidence="3 4" key="1">
    <citation type="submission" date="2017-11" db="EMBL/GenBank/DDBJ databases">
        <title>Taxonomic description and genome sequences of Spirosoma HA7 sp. nov., isolated from pollen microhabitat of Corylus avellana.</title>
        <authorList>
            <person name="Ambika Manirajan B."/>
            <person name="Suarez C."/>
            <person name="Ratering S."/>
            <person name="Geissler-Plaum R."/>
            <person name="Cardinale M."/>
            <person name="Sylvia S."/>
        </authorList>
    </citation>
    <scope>NUCLEOTIDE SEQUENCE [LARGE SCALE GENOMIC DNA]</scope>
    <source>
        <strain evidence="3 4">HA7</strain>
    </source>
</reference>
<evidence type="ECO:0000313" key="4">
    <source>
        <dbReference type="Proteomes" id="UP000232883"/>
    </source>
</evidence>
<dbReference type="NCBIfam" id="TIGR02675">
    <property type="entry name" value="tape_meas_nterm"/>
    <property type="match status" value="1"/>
</dbReference>
<keyword evidence="4" id="KW-1185">Reference proteome</keyword>
<gene>
    <name evidence="3" type="ORF">CWM47_37435</name>
</gene>
<dbReference type="OrthoDB" id="966051at2"/>
<organism evidence="3 4">
    <name type="scientific">Spirosoma pollinicola</name>
    <dbReference type="NCBI Taxonomy" id="2057025"/>
    <lineage>
        <taxon>Bacteria</taxon>
        <taxon>Pseudomonadati</taxon>
        <taxon>Bacteroidota</taxon>
        <taxon>Cytophagia</taxon>
        <taxon>Cytophagales</taxon>
        <taxon>Cytophagaceae</taxon>
        <taxon>Spirosoma</taxon>
    </lineage>
</organism>
<dbReference type="InterPro" id="IPR013491">
    <property type="entry name" value="Tape_meas_N"/>
</dbReference>
<evidence type="ECO:0000313" key="3">
    <source>
        <dbReference type="EMBL" id="AUD07010.1"/>
    </source>
</evidence>
<feature type="domain" description="Tape measure protein N-terminal" evidence="2">
    <location>
        <begin position="75"/>
        <end position="266"/>
    </location>
</feature>
<keyword evidence="1" id="KW-0175">Coiled coil</keyword>
<dbReference type="Proteomes" id="UP000232883">
    <property type="component" value="Chromosome"/>
</dbReference>
<dbReference type="EMBL" id="CP025096">
    <property type="protein sequence ID" value="AUD07010.1"/>
    <property type="molecule type" value="Genomic_DNA"/>
</dbReference>
<evidence type="ECO:0000256" key="1">
    <source>
        <dbReference type="SAM" id="Coils"/>
    </source>
</evidence>
<dbReference type="AlphaFoldDB" id="A0A2K8ZB03"/>
<evidence type="ECO:0000259" key="2">
    <source>
        <dbReference type="Pfam" id="PF20155"/>
    </source>
</evidence>
<dbReference type="RefSeq" id="WP_100993548.1">
    <property type="nucleotide sequence ID" value="NZ_CP025096.1"/>
</dbReference>
<dbReference type="Pfam" id="PF20155">
    <property type="entry name" value="TMP_3"/>
    <property type="match status" value="1"/>
</dbReference>